<dbReference type="RefSeq" id="WP_091458877.1">
    <property type="nucleotide sequence ID" value="NZ_FOGD01000013.1"/>
</dbReference>
<dbReference type="AlphaFoldDB" id="A0A1H9RM00"/>
<keyword evidence="2" id="KW-1185">Reference proteome</keyword>
<sequence length="203" mass="23133">MTQTVKSPQTQRKPGIHFRAGQVYRRKDLAGYFPSIDRDLGRFVQEGKLCKAAQGLYYVPTQTPFGQSPPPESALVAKFLEDDRFLLFNPSSYNSLGLGMTQLYNTTVVYNHKRHGKFKLAGMEFDFREKPNFPTSKQVNREFLLVDMLNNLDQLAEDHDKVLQQVAAKLPTFDTARLQKAVKAYGSARTRRLMSAWEATAHD</sequence>
<reference evidence="1 2" key="1">
    <citation type="submission" date="2016-10" db="EMBL/GenBank/DDBJ databases">
        <authorList>
            <person name="de Groot N.N."/>
        </authorList>
    </citation>
    <scope>NUCLEOTIDE SEQUENCE [LARGE SCALE GENOMIC DNA]</scope>
    <source>
        <strain evidence="1 2">ATCC 35958</strain>
    </source>
</reference>
<protein>
    <recommendedName>
        <fullName evidence="3">Transcriptional regulator, AbiEi antitoxin, Type IV TA system</fullName>
    </recommendedName>
</protein>
<gene>
    <name evidence="1" type="ORF">SAMN02982919_02922</name>
</gene>
<dbReference type="STRING" id="180197.SAMN02982919_02922"/>
<accession>A0A1H9RM00</accession>
<evidence type="ECO:0008006" key="3">
    <source>
        <dbReference type="Google" id="ProtNLM"/>
    </source>
</evidence>
<proteinExistence type="predicted"/>
<dbReference type="EMBL" id="FOGD01000013">
    <property type="protein sequence ID" value="SER73766.1"/>
    <property type="molecule type" value="Genomic_DNA"/>
</dbReference>
<dbReference type="OrthoDB" id="583588at2"/>
<dbReference type="Proteomes" id="UP000199766">
    <property type="component" value="Unassembled WGS sequence"/>
</dbReference>
<evidence type="ECO:0000313" key="2">
    <source>
        <dbReference type="Proteomes" id="UP000199766"/>
    </source>
</evidence>
<name>A0A1H9RM00_9BURK</name>
<evidence type="ECO:0000313" key="1">
    <source>
        <dbReference type="EMBL" id="SER73766.1"/>
    </source>
</evidence>
<organism evidence="1 2">
    <name type="scientific">Giesbergeria anulus</name>
    <dbReference type="NCBI Taxonomy" id="180197"/>
    <lineage>
        <taxon>Bacteria</taxon>
        <taxon>Pseudomonadati</taxon>
        <taxon>Pseudomonadota</taxon>
        <taxon>Betaproteobacteria</taxon>
        <taxon>Burkholderiales</taxon>
        <taxon>Comamonadaceae</taxon>
        <taxon>Giesbergeria</taxon>
    </lineage>
</organism>